<evidence type="ECO:0000313" key="5">
    <source>
        <dbReference type="Proteomes" id="UP000077603"/>
    </source>
</evidence>
<dbReference type="STRING" id="588932.DA69_05595"/>
<dbReference type="PANTHER" id="PTHR10204">
    <property type="entry name" value="NAD P H OXIDOREDUCTASE-RELATED"/>
    <property type="match status" value="1"/>
</dbReference>
<dbReference type="OrthoDB" id="9798454at2"/>
<dbReference type="Proteomes" id="UP000077603">
    <property type="component" value="Chromosome"/>
</dbReference>
<dbReference type="GO" id="GO:0003955">
    <property type="term" value="F:NAD(P)H dehydrogenase (quinone) activity"/>
    <property type="evidence" value="ECO:0007669"/>
    <property type="project" value="TreeGrafter"/>
</dbReference>
<dbReference type="InterPro" id="IPR051545">
    <property type="entry name" value="NAD(P)H_dehydrogenase_qn"/>
</dbReference>
<evidence type="ECO:0000256" key="1">
    <source>
        <dbReference type="ARBA" id="ARBA00006252"/>
    </source>
</evidence>
<keyword evidence="5" id="KW-1185">Reference proteome</keyword>
<dbReference type="SUPFAM" id="SSF52218">
    <property type="entry name" value="Flavoproteins"/>
    <property type="match status" value="1"/>
</dbReference>
<evidence type="ECO:0000313" key="4">
    <source>
        <dbReference type="EMBL" id="ANF54259.1"/>
    </source>
</evidence>
<feature type="domain" description="Flavodoxin-like fold" evidence="3">
    <location>
        <begin position="1"/>
        <end position="189"/>
    </location>
</feature>
<dbReference type="RefSeq" id="WP_025977048.1">
    <property type="nucleotide sequence ID" value="NZ_CP015614.1"/>
</dbReference>
<keyword evidence="2" id="KW-0560">Oxidoreductase</keyword>
<evidence type="ECO:0000256" key="2">
    <source>
        <dbReference type="ARBA" id="ARBA00023002"/>
    </source>
</evidence>
<dbReference type="eggNOG" id="COG2249">
    <property type="taxonomic scope" value="Bacteria"/>
</dbReference>
<dbReference type="AlphaFoldDB" id="A0A172Y4W7"/>
<dbReference type="InterPro" id="IPR003680">
    <property type="entry name" value="Flavodoxin_fold"/>
</dbReference>
<reference evidence="4 5" key="1">
    <citation type="journal article" date="2014" name="Genome Announc.">
        <title>Genome Sequence of a Promising Hydrogen-Producing Facultative Anaerobic Bacterium, Brevundimonas naejangsanensis Strain B1.</title>
        <authorList>
            <person name="Su H."/>
            <person name="Zhang T."/>
            <person name="Bao M."/>
            <person name="Jiang Y."/>
            <person name="Wang Y."/>
            <person name="Tan T."/>
        </authorList>
    </citation>
    <scope>NUCLEOTIDE SEQUENCE [LARGE SCALE GENOMIC DNA]</scope>
    <source>
        <strain evidence="4 5">B1</strain>
    </source>
</reference>
<dbReference type="KEGG" id="bne:DA69_05595"/>
<comment type="similarity">
    <text evidence="1">Belongs to the NAD(P)H dehydrogenase (quinone) family.</text>
</comment>
<gene>
    <name evidence="4" type="ORF">DA69_05595</name>
</gene>
<dbReference type="GO" id="GO:0005829">
    <property type="term" value="C:cytosol"/>
    <property type="evidence" value="ECO:0007669"/>
    <property type="project" value="TreeGrafter"/>
</dbReference>
<evidence type="ECO:0000259" key="3">
    <source>
        <dbReference type="Pfam" id="PF02525"/>
    </source>
</evidence>
<dbReference type="EMBL" id="CP015614">
    <property type="protein sequence ID" value="ANF54259.1"/>
    <property type="molecule type" value="Genomic_DNA"/>
</dbReference>
<dbReference type="InterPro" id="IPR029039">
    <property type="entry name" value="Flavoprotein-like_sf"/>
</dbReference>
<sequence length="199" mass="21710">MKQVLIVSHPRVRSFTTAMAEAYAAAARDEGGEVIVRDLYRQGFDPLLHADELPGDEGARARPDVMAERAAIGDADIFALFYPLWFNAPPAMLKGYVERVFGMGFGYSRFGLRGNEPLLSGRRLVSFTSSGAPQHWVESSGAWDAMRKHFDDHLAAVTGLELIGHHNIGGVTSGLREDVVERHAQAVAATARRIAHGGR</sequence>
<dbReference type="Gene3D" id="3.40.50.360">
    <property type="match status" value="1"/>
</dbReference>
<organism evidence="4 5">
    <name type="scientific">Brevundimonas naejangsanensis</name>
    <dbReference type="NCBI Taxonomy" id="588932"/>
    <lineage>
        <taxon>Bacteria</taxon>
        <taxon>Pseudomonadati</taxon>
        <taxon>Pseudomonadota</taxon>
        <taxon>Alphaproteobacteria</taxon>
        <taxon>Caulobacterales</taxon>
        <taxon>Caulobacteraceae</taxon>
        <taxon>Brevundimonas</taxon>
    </lineage>
</organism>
<dbReference type="Pfam" id="PF02525">
    <property type="entry name" value="Flavodoxin_2"/>
    <property type="match status" value="1"/>
</dbReference>
<name>A0A172Y4W7_9CAUL</name>
<accession>A0A172Y4W7</accession>
<protein>
    <submittedName>
        <fullName evidence="4">NAD(P)H dehydrogenase</fullName>
    </submittedName>
</protein>
<proteinExistence type="inferred from homology"/>
<dbReference type="PANTHER" id="PTHR10204:SF34">
    <property type="entry name" value="NAD(P)H DEHYDROGENASE [QUINONE] 1 ISOFORM 1"/>
    <property type="match status" value="1"/>
</dbReference>